<keyword evidence="1" id="KW-0245">EGF-like domain</keyword>
<proteinExistence type="predicted"/>
<evidence type="ECO:0000313" key="4">
    <source>
        <dbReference type="Proteomes" id="UP000828390"/>
    </source>
</evidence>
<reference evidence="3" key="1">
    <citation type="journal article" date="2019" name="bioRxiv">
        <title>The Genome of the Zebra Mussel, Dreissena polymorpha: A Resource for Invasive Species Research.</title>
        <authorList>
            <person name="McCartney M.A."/>
            <person name="Auch B."/>
            <person name="Kono T."/>
            <person name="Mallez S."/>
            <person name="Zhang Y."/>
            <person name="Obille A."/>
            <person name="Becker A."/>
            <person name="Abrahante J.E."/>
            <person name="Garbe J."/>
            <person name="Badalamenti J.P."/>
            <person name="Herman A."/>
            <person name="Mangelson H."/>
            <person name="Liachko I."/>
            <person name="Sullivan S."/>
            <person name="Sone E.D."/>
            <person name="Koren S."/>
            <person name="Silverstein K.A.T."/>
            <person name="Beckman K.B."/>
            <person name="Gohl D.M."/>
        </authorList>
    </citation>
    <scope>NUCLEOTIDE SEQUENCE</scope>
    <source>
        <strain evidence="3">Duluth1</strain>
        <tissue evidence="3">Whole animal</tissue>
    </source>
</reference>
<dbReference type="EMBL" id="JAIWYP010000008">
    <property type="protein sequence ID" value="KAH3789109.1"/>
    <property type="molecule type" value="Genomic_DNA"/>
</dbReference>
<dbReference type="AlphaFoldDB" id="A0A9D4IY71"/>
<evidence type="ECO:0000313" key="3">
    <source>
        <dbReference type="EMBL" id="KAH3789109.1"/>
    </source>
</evidence>
<dbReference type="Proteomes" id="UP000828390">
    <property type="component" value="Unassembled WGS sequence"/>
</dbReference>
<accession>A0A9D4IY71</accession>
<comment type="caution">
    <text evidence="3">The sequence shown here is derived from an EMBL/GenBank/DDBJ whole genome shotgun (WGS) entry which is preliminary data.</text>
</comment>
<evidence type="ECO:0000259" key="2">
    <source>
        <dbReference type="PROSITE" id="PS50026"/>
    </source>
</evidence>
<dbReference type="SUPFAM" id="SSF57196">
    <property type="entry name" value="EGF/Laminin"/>
    <property type="match status" value="2"/>
</dbReference>
<keyword evidence="4" id="KW-1185">Reference proteome</keyword>
<gene>
    <name evidence="3" type="ORF">DPMN_167278</name>
</gene>
<protein>
    <recommendedName>
        <fullName evidence="2">EGF-like domain-containing protein</fullName>
    </recommendedName>
</protein>
<name>A0A9D4IY71_DREPO</name>
<dbReference type="InterPro" id="IPR000742">
    <property type="entry name" value="EGF"/>
</dbReference>
<dbReference type="PROSITE" id="PS00022">
    <property type="entry name" value="EGF_1"/>
    <property type="match status" value="1"/>
</dbReference>
<reference evidence="3" key="2">
    <citation type="submission" date="2020-11" db="EMBL/GenBank/DDBJ databases">
        <authorList>
            <person name="McCartney M.A."/>
            <person name="Auch B."/>
            <person name="Kono T."/>
            <person name="Mallez S."/>
            <person name="Becker A."/>
            <person name="Gohl D.M."/>
            <person name="Silverstein K.A.T."/>
            <person name="Koren S."/>
            <person name="Bechman K.B."/>
            <person name="Herman A."/>
            <person name="Abrahante J.E."/>
            <person name="Garbe J."/>
        </authorList>
    </citation>
    <scope>NUCLEOTIDE SEQUENCE</scope>
    <source>
        <strain evidence="3">Duluth1</strain>
        <tissue evidence="3">Whole animal</tissue>
    </source>
</reference>
<evidence type="ECO:0000256" key="1">
    <source>
        <dbReference type="PROSITE-ProRule" id="PRU00076"/>
    </source>
</evidence>
<dbReference type="PROSITE" id="PS50026">
    <property type="entry name" value="EGF_3"/>
    <property type="match status" value="1"/>
</dbReference>
<comment type="caution">
    <text evidence="1">Lacks conserved residue(s) required for the propagation of feature annotation.</text>
</comment>
<dbReference type="Gene3D" id="2.10.25.10">
    <property type="entry name" value="Laminin"/>
    <property type="match status" value="2"/>
</dbReference>
<organism evidence="3 4">
    <name type="scientific">Dreissena polymorpha</name>
    <name type="common">Zebra mussel</name>
    <name type="synonym">Mytilus polymorpha</name>
    <dbReference type="NCBI Taxonomy" id="45954"/>
    <lineage>
        <taxon>Eukaryota</taxon>
        <taxon>Metazoa</taxon>
        <taxon>Spiralia</taxon>
        <taxon>Lophotrochozoa</taxon>
        <taxon>Mollusca</taxon>
        <taxon>Bivalvia</taxon>
        <taxon>Autobranchia</taxon>
        <taxon>Heteroconchia</taxon>
        <taxon>Euheterodonta</taxon>
        <taxon>Imparidentia</taxon>
        <taxon>Neoheterodontei</taxon>
        <taxon>Myida</taxon>
        <taxon>Dreissenoidea</taxon>
        <taxon>Dreissenidae</taxon>
        <taxon>Dreissena</taxon>
    </lineage>
</organism>
<dbReference type="PROSITE" id="PS01186">
    <property type="entry name" value="EGF_2"/>
    <property type="match status" value="1"/>
</dbReference>
<feature type="domain" description="EGF-like" evidence="2">
    <location>
        <begin position="10"/>
        <end position="43"/>
    </location>
</feature>
<keyword evidence="1" id="KW-1015">Disulfide bond</keyword>
<sequence length="122" mass="13498">MRTPITTKTTTSPCVRGTCYIDSDNDQSIFCLCPSGFTGRHCEMGSGNNPTFFCLCPSDFTGHHCETRGRQYHAHTTGHSGHTPSCVARPEGLKRNIVFAASDNFNTTWEIPDVQPDNDQQQ</sequence>
<feature type="disulfide bond" evidence="1">
    <location>
        <begin position="33"/>
        <end position="42"/>
    </location>
</feature>